<evidence type="ECO:0000313" key="2">
    <source>
        <dbReference type="EMBL" id="MCY9759094.1"/>
    </source>
</evidence>
<accession>A0ABT4GQZ6</accession>
<protein>
    <recommendedName>
        <fullName evidence="4">Holin</fullName>
    </recommendedName>
</protein>
<keyword evidence="1" id="KW-1133">Transmembrane helix</keyword>
<gene>
    <name evidence="2" type="ORF">M5X12_00765</name>
</gene>
<feature type="transmembrane region" description="Helical" evidence="1">
    <location>
        <begin position="46"/>
        <end position="66"/>
    </location>
</feature>
<evidence type="ECO:0000256" key="1">
    <source>
        <dbReference type="SAM" id="Phobius"/>
    </source>
</evidence>
<evidence type="ECO:0000313" key="3">
    <source>
        <dbReference type="Proteomes" id="UP001527181"/>
    </source>
</evidence>
<dbReference type="Proteomes" id="UP001527181">
    <property type="component" value="Unassembled WGS sequence"/>
</dbReference>
<keyword evidence="1" id="KW-0812">Transmembrane</keyword>
<dbReference type="RefSeq" id="WP_262866664.1">
    <property type="nucleotide sequence ID" value="NZ_JAKOBS010000014.1"/>
</dbReference>
<organism evidence="2 3">
    <name type="scientific">Paenibacillus alvei</name>
    <name type="common">Bacillus alvei</name>
    <dbReference type="NCBI Taxonomy" id="44250"/>
    <lineage>
        <taxon>Bacteria</taxon>
        <taxon>Bacillati</taxon>
        <taxon>Bacillota</taxon>
        <taxon>Bacilli</taxon>
        <taxon>Bacillales</taxon>
        <taxon>Paenibacillaceae</taxon>
        <taxon>Paenibacillus</taxon>
    </lineage>
</organism>
<reference evidence="2 3" key="1">
    <citation type="submission" date="2022-05" db="EMBL/GenBank/DDBJ databases">
        <title>Genome Sequencing of Bee-Associated Microbes.</title>
        <authorList>
            <person name="Dunlap C."/>
        </authorList>
    </citation>
    <scope>NUCLEOTIDE SEQUENCE [LARGE SCALE GENOMIC DNA]</scope>
    <source>
        <strain evidence="2 3">NRRL B-04010</strain>
    </source>
</reference>
<keyword evidence="3" id="KW-1185">Reference proteome</keyword>
<name>A0ABT4GQZ6_PAEAL</name>
<dbReference type="GeneID" id="94490115"/>
<feature type="transmembrane region" description="Helical" evidence="1">
    <location>
        <begin position="15"/>
        <end position="34"/>
    </location>
</feature>
<keyword evidence="1" id="KW-0472">Membrane</keyword>
<sequence length="85" mass="9457">MKWIKDGLSLDETKVSALIIGFFCTLSMALYQAWHIGDISDNMLMLLAYELGAFTGIKCVESFAFAPGKKKSKNNYSETRAESLP</sequence>
<evidence type="ECO:0008006" key="4">
    <source>
        <dbReference type="Google" id="ProtNLM"/>
    </source>
</evidence>
<proteinExistence type="predicted"/>
<comment type="caution">
    <text evidence="2">The sequence shown here is derived from an EMBL/GenBank/DDBJ whole genome shotgun (WGS) entry which is preliminary data.</text>
</comment>
<dbReference type="EMBL" id="JAMDNP010000001">
    <property type="protein sequence ID" value="MCY9759094.1"/>
    <property type="molecule type" value="Genomic_DNA"/>
</dbReference>